<dbReference type="Proteomes" id="UP001239445">
    <property type="component" value="Unassembled WGS sequence"/>
</dbReference>
<feature type="compositionally biased region" description="Low complexity" evidence="1">
    <location>
        <begin position="75"/>
        <end position="123"/>
    </location>
</feature>
<proteinExistence type="predicted"/>
<organism evidence="2 3">
    <name type="scientific">Echria macrotheca</name>
    <dbReference type="NCBI Taxonomy" id="438768"/>
    <lineage>
        <taxon>Eukaryota</taxon>
        <taxon>Fungi</taxon>
        <taxon>Dikarya</taxon>
        <taxon>Ascomycota</taxon>
        <taxon>Pezizomycotina</taxon>
        <taxon>Sordariomycetes</taxon>
        <taxon>Sordariomycetidae</taxon>
        <taxon>Sordariales</taxon>
        <taxon>Schizotheciaceae</taxon>
        <taxon>Echria</taxon>
    </lineage>
</organism>
<feature type="compositionally biased region" description="Pro residues" evidence="1">
    <location>
        <begin position="1"/>
        <end position="11"/>
    </location>
</feature>
<evidence type="ECO:0000256" key="1">
    <source>
        <dbReference type="SAM" id="MobiDB-lite"/>
    </source>
</evidence>
<comment type="caution">
    <text evidence="2">The sequence shown here is derived from an EMBL/GenBank/DDBJ whole genome shotgun (WGS) entry which is preliminary data.</text>
</comment>
<reference evidence="2" key="1">
    <citation type="submission" date="2023-06" db="EMBL/GenBank/DDBJ databases">
        <title>Genome-scale phylogeny and comparative genomics of the fungal order Sordariales.</title>
        <authorList>
            <consortium name="Lawrence Berkeley National Laboratory"/>
            <person name="Hensen N."/>
            <person name="Bonometti L."/>
            <person name="Westerberg I."/>
            <person name="Brannstrom I.O."/>
            <person name="Guillou S."/>
            <person name="Cros-Aarteil S."/>
            <person name="Calhoun S."/>
            <person name="Haridas S."/>
            <person name="Kuo A."/>
            <person name="Mondo S."/>
            <person name="Pangilinan J."/>
            <person name="Riley R."/>
            <person name="Labutti K."/>
            <person name="Andreopoulos B."/>
            <person name="Lipzen A."/>
            <person name="Chen C."/>
            <person name="Yanf M."/>
            <person name="Daum C."/>
            <person name="Ng V."/>
            <person name="Clum A."/>
            <person name="Steindorff A."/>
            <person name="Ohm R."/>
            <person name="Martin F."/>
            <person name="Silar P."/>
            <person name="Natvig D."/>
            <person name="Lalanne C."/>
            <person name="Gautier V."/>
            <person name="Ament-Velasquez S.L."/>
            <person name="Kruys A."/>
            <person name="Hutchinson M.I."/>
            <person name="Powell A.J."/>
            <person name="Barry K."/>
            <person name="Miller A.N."/>
            <person name="Grigoriev I.V."/>
            <person name="Debuchy R."/>
            <person name="Gladieux P."/>
            <person name="Thoren M.H."/>
            <person name="Johannesson H."/>
        </authorList>
    </citation>
    <scope>NUCLEOTIDE SEQUENCE</scope>
    <source>
        <strain evidence="2">PSN4</strain>
    </source>
</reference>
<dbReference type="AlphaFoldDB" id="A0AAJ0BMW2"/>
<sequence>MAQPPPQPQLPQMPQVPHMPQMPQVPQVSHMQPQMQQIQQRRAYSPAQHSPSPIGTPQPAFALPPNKRPRTENGPQQPTYSPQQPYVLSPQGQAQQPSAASPVYSPSPSVASPQNYNMPYTNGGPPPLTLPTPPSATTPHTAGGAPLAMPDTRQPLTPSPSTPGPPLMPNQQVYTNATMMPIPGTMGPPSKPAERPTREYEYDVSDSLAGTGIDLRAEEQALADYYAGSFGQDARTGLPANTPGGKASMYGAGWANQPAQPVDGLSQEQFEAEAAKKAWEDAAQRLAASRSNEINDAFLEVPSLHLQAEKIAKEHGIGLNLDLKTGTMGKLKHPMDFPQSQVTVQTKTGPDGAVVTTKGSWIPHDAYLADQMVLLSIATKHRVRELLEDSFAIATWRQSLSHGEVPEEWADVAAPLKTAVEPTPEPESAVSPRTNPLKRSFDNMNSDAAKLIGTRSITPLTKTIRESSEGDRRAEDARLKKRQKRQNPEPAAAGSRAGSVAAGASGLIAPETETKAPSKKELKKGALAAKLAEASSTASANQTLSTLMGRKKGKVYSWMTASGSGASTPNRANTPGTPGPASVHAGAKAQEEARLTKDGKYKLGSWREYNISQGKNVQLRDWVAALDMDGLDPRSRQAAYVKLDTDGPR</sequence>
<feature type="compositionally biased region" description="Low complexity" evidence="1">
    <location>
        <begin position="491"/>
        <end position="503"/>
    </location>
</feature>
<feature type="region of interest" description="Disordered" evidence="1">
    <location>
        <begin position="420"/>
        <end position="503"/>
    </location>
</feature>
<keyword evidence="3" id="KW-1185">Reference proteome</keyword>
<feature type="region of interest" description="Disordered" evidence="1">
    <location>
        <begin position="1"/>
        <end position="166"/>
    </location>
</feature>
<feature type="compositionally biased region" description="Low complexity" evidence="1">
    <location>
        <begin position="12"/>
        <end position="40"/>
    </location>
</feature>
<name>A0AAJ0BMW2_9PEZI</name>
<gene>
    <name evidence="2" type="ORF">QBC47DRAFT_21548</name>
</gene>
<feature type="compositionally biased region" description="Pro residues" evidence="1">
    <location>
        <begin position="157"/>
        <end position="166"/>
    </location>
</feature>
<feature type="region of interest" description="Disordered" evidence="1">
    <location>
        <begin position="563"/>
        <end position="592"/>
    </location>
</feature>
<feature type="compositionally biased region" description="Low complexity" evidence="1">
    <location>
        <begin position="137"/>
        <end position="148"/>
    </location>
</feature>
<evidence type="ECO:0000313" key="3">
    <source>
        <dbReference type="Proteomes" id="UP001239445"/>
    </source>
</evidence>
<accession>A0AAJ0BMW2</accession>
<evidence type="ECO:0000313" key="2">
    <source>
        <dbReference type="EMBL" id="KAK1761101.1"/>
    </source>
</evidence>
<feature type="compositionally biased region" description="Polar residues" evidence="1">
    <location>
        <begin position="563"/>
        <end position="576"/>
    </location>
</feature>
<protein>
    <recommendedName>
        <fullName evidence="4">TBP-associated factor 4</fullName>
    </recommendedName>
</protein>
<feature type="compositionally biased region" description="Basic and acidic residues" evidence="1">
    <location>
        <begin position="463"/>
        <end position="478"/>
    </location>
</feature>
<evidence type="ECO:0008006" key="4">
    <source>
        <dbReference type="Google" id="ProtNLM"/>
    </source>
</evidence>
<dbReference type="EMBL" id="MU839827">
    <property type="protein sequence ID" value="KAK1761101.1"/>
    <property type="molecule type" value="Genomic_DNA"/>
</dbReference>
<feature type="compositionally biased region" description="Pro residues" evidence="1">
    <location>
        <begin position="124"/>
        <end position="136"/>
    </location>
</feature>